<evidence type="ECO:0000313" key="6">
    <source>
        <dbReference type="EMBL" id="TGD73531.1"/>
    </source>
</evidence>
<dbReference type="Gene3D" id="3.40.366.10">
    <property type="entry name" value="Malonyl-Coenzyme A Acyl Carrier Protein, domain 2"/>
    <property type="match status" value="1"/>
</dbReference>
<dbReference type="AlphaFoldDB" id="A0A4Z0M1W2"/>
<dbReference type="InterPro" id="IPR050858">
    <property type="entry name" value="Mal-CoA-ACP_Trans/PKS_FabD"/>
</dbReference>
<sequence>MRTAFLFPGLHSALRRRDRERYAELPSVQARLAQLREGGFAGQWQEDCATLADAGAYGAVAAITCAYQCGIAHHLMSAGMQPDVMVGCSLGDLARNVCTGALPFAEVVRLCRHFDDNAVNFPHHLGQTCSVRAPAGRVIDRDFERDCELMGLAISVMSRRHAIISGTELALRVVEDACRRRGWACEGPHVPFPVHSPLIEPTLNDLALDQWASSGRDPDRPVYSAVQLRFLNTCEDLLADMRHCYTRPVRWTQAMTQLQREHGVERFINIGPCQSLALLSRDSQDMPRVEKAPARLLRAA</sequence>
<evidence type="ECO:0000256" key="2">
    <source>
        <dbReference type="ARBA" id="ARBA00022679"/>
    </source>
</evidence>
<evidence type="ECO:0000259" key="5">
    <source>
        <dbReference type="SMART" id="SM00827"/>
    </source>
</evidence>
<proteinExistence type="predicted"/>
<dbReference type="EMBL" id="SRLE01000007">
    <property type="protein sequence ID" value="TGD73531.1"/>
    <property type="molecule type" value="Genomic_DNA"/>
</dbReference>
<evidence type="ECO:0000313" key="7">
    <source>
        <dbReference type="Proteomes" id="UP000298050"/>
    </source>
</evidence>
<dbReference type="PANTHER" id="PTHR42681:SF1">
    <property type="entry name" value="MALONYL-COA-ACYL CARRIER PROTEIN TRANSACYLASE, MITOCHONDRIAL"/>
    <property type="match status" value="1"/>
</dbReference>
<dbReference type="InterPro" id="IPR016035">
    <property type="entry name" value="Acyl_Trfase/lysoPLipase"/>
</dbReference>
<dbReference type="InterPro" id="IPR001227">
    <property type="entry name" value="Ac_transferase_dom_sf"/>
</dbReference>
<gene>
    <name evidence="6" type="ORF">E4634_10915</name>
</gene>
<protein>
    <recommendedName>
        <fullName evidence="1">[acyl-carrier-protein] S-malonyltransferase</fullName>
        <ecNumber evidence="1">2.3.1.39</ecNumber>
    </recommendedName>
</protein>
<dbReference type="SUPFAM" id="SSF52151">
    <property type="entry name" value="FabD/lysophospholipase-like"/>
    <property type="match status" value="1"/>
</dbReference>
<dbReference type="Proteomes" id="UP000298050">
    <property type="component" value="Unassembled WGS sequence"/>
</dbReference>
<comment type="caution">
    <text evidence="6">The sequence shown here is derived from an EMBL/GenBank/DDBJ whole genome shotgun (WGS) entry which is preliminary data.</text>
</comment>
<dbReference type="OrthoDB" id="9808564at2"/>
<feature type="domain" description="Malonyl-CoA:ACP transacylase (MAT)" evidence="5">
    <location>
        <begin position="6"/>
        <end position="283"/>
    </location>
</feature>
<name>A0A4Z0M1W2_9GAMM</name>
<dbReference type="GO" id="GO:0005829">
    <property type="term" value="C:cytosol"/>
    <property type="evidence" value="ECO:0007669"/>
    <property type="project" value="TreeGrafter"/>
</dbReference>
<dbReference type="Pfam" id="PF00698">
    <property type="entry name" value="Acyl_transf_1"/>
    <property type="match status" value="1"/>
</dbReference>
<keyword evidence="3 6" id="KW-0012">Acyltransferase</keyword>
<keyword evidence="7" id="KW-1185">Reference proteome</keyword>
<dbReference type="InterPro" id="IPR014043">
    <property type="entry name" value="Acyl_transferase_dom"/>
</dbReference>
<dbReference type="GO" id="GO:0004314">
    <property type="term" value="F:[acyl-carrier-protein] S-malonyltransferase activity"/>
    <property type="evidence" value="ECO:0007669"/>
    <property type="project" value="UniProtKB-EC"/>
</dbReference>
<reference evidence="6 7" key="1">
    <citation type="submission" date="2019-04" db="EMBL/GenBank/DDBJ databases">
        <title>Taxonomy of novel Haliea sp. from mangrove soil of West Coast of India.</title>
        <authorList>
            <person name="Verma A."/>
            <person name="Kumar P."/>
            <person name="Krishnamurthi S."/>
        </authorList>
    </citation>
    <scope>NUCLEOTIDE SEQUENCE [LARGE SCALE GENOMIC DNA]</scope>
    <source>
        <strain evidence="6 7">SAOS-164</strain>
    </source>
</reference>
<dbReference type="Gene3D" id="3.30.70.250">
    <property type="entry name" value="Malonyl-CoA ACP transacylase, ACP-binding"/>
    <property type="match status" value="1"/>
</dbReference>
<evidence type="ECO:0000256" key="1">
    <source>
        <dbReference type="ARBA" id="ARBA00013258"/>
    </source>
</evidence>
<evidence type="ECO:0000256" key="3">
    <source>
        <dbReference type="ARBA" id="ARBA00023315"/>
    </source>
</evidence>
<comment type="catalytic activity">
    <reaction evidence="4">
        <text>holo-[ACP] + malonyl-CoA = malonyl-[ACP] + CoA</text>
        <dbReference type="Rhea" id="RHEA:41792"/>
        <dbReference type="Rhea" id="RHEA-COMP:9623"/>
        <dbReference type="Rhea" id="RHEA-COMP:9685"/>
        <dbReference type="ChEBI" id="CHEBI:57287"/>
        <dbReference type="ChEBI" id="CHEBI:57384"/>
        <dbReference type="ChEBI" id="CHEBI:64479"/>
        <dbReference type="ChEBI" id="CHEBI:78449"/>
        <dbReference type="EC" id="2.3.1.39"/>
    </reaction>
</comment>
<organism evidence="6 7">
    <name type="scientific">Mangrovimicrobium sediminis</name>
    <dbReference type="NCBI Taxonomy" id="2562682"/>
    <lineage>
        <taxon>Bacteria</taxon>
        <taxon>Pseudomonadati</taxon>
        <taxon>Pseudomonadota</taxon>
        <taxon>Gammaproteobacteria</taxon>
        <taxon>Cellvibrionales</taxon>
        <taxon>Halieaceae</taxon>
        <taxon>Mangrovimicrobium</taxon>
    </lineage>
</organism>
<evidence type="ECO:0000256" key="4">
    <source>
        <dbReference type="ARBA" id="ARBA00048462"/>
    </source>
</evidence>
<dbReference type="RefSeq" id="WP_135443779.1">
    <property type="nucleotide sequence ID" value="NZ_SRLE01000007.1"/>
</dbReference>
<dbReference type="EC" id="2.3.1.39" evidence="1"/>
<dbReference type="GO" id="GO:0006633">
    <property type="term" value="P:fatty acid biosynthetic process"/>
    <property type="evidence" value="ECO:0007669"/>
    <property type="project" value="TreeGrafter"/>
</dbReference>
<dbReference type="PANTHER" id="PTHR42681">
    <property type="entry name" value="MALONYL-COA-ACYL CARRIER PROTEIN TRANSACYLASE, MITOCHONDRIAL"/>
    <property type="match status" value="1"/>
</dbReference>
<accession>A0A4Z0M1W2</accession>
<keyword evidence="2 6" id="KW-0808">Transferase</keyword>
<dbReference type="SMART" id="SM00827">
    <property type="entry name" value="PKS_AT"/>
    <property type="match status" value="1"/>
</dbReference>